<dbReference type="AlphaFoldDB" id="A0A9P6F0D9"/>
<dbReference type="EMBL" id="JAAAXW010000268">
    <property type="protein sequence ID" value="KAF9539043.1"/>
    <property type="molecule type" value="Genomic_DNA"/>
</dbReference>
<dbReference type="Pfam" id="PF06677">
    <property type="entry name" value="Auto_anti-p27"/>
    <property type="match status" value="2"/>
</dbReference>
<comment type="caution">
    <text evidence="2">The sequence shown here is derived from an EMBL/GenBank/DDBJ whole genome shotgun (WGS) entry which is preliminary data.</text>
</comment>
<feature type="compositionally biased region" description="Pro residues" evidence="1">
    <location>
        <begin position="245"/>
        <end position="257"/>
    </location>
</feature>
<proteinExistence type="predicted"/>
<feature type="compositionally biased region" description="Polar residues" evidence="1">
    <location>
        <begin position="704"/>
        <end position="718"/>
    </location>
</feature>
<feature type="compositionally biased region" description="Low complexity" evidence="1">
    <location>
        <begin position="351"/>
        <end position="376"/>
    </location>
</feature>
<evidence type="ECO:0000313" key="2">
    <source>
        <dbReference type="EMBL" id="KAF9539043.1"/>
    </source>
</evidence>
<dbReference type="PANTHER" id="PTHR16537">
    <property type="entry name" value="SJOEGREN SYNDROME/SCLERODERMA AUTOANTIGEN 1"/>
    <property type="match status" value="1"/>
</dbReference>
<gene>
    <name evidence="2" type="ORF">EC957_005843</name>
</gene>
<feature type="compositionally biased region" description="Acidic residues" evidence="1">
    <location>
        <begin position="420"/>
        <end position="430"/>
    </location>
</feature>
<name>A0A9P6F0D9_9FUNG</name>
<dbReference type="Proteomes" id="UP000723463">
    <property type="component" value="Unassembled WGS sequence"/>
</dbReference>
<feature type="compositionally biased region" description="Pro residues" evidence="1">
    <location>
        <begin position="150"/>
        <end position="177"/>
    </location>
</feature>
<feature type="compositionally biased region" description="Acidic residues" evidence="1">
    <location>
        <begin position="402"/>
        <end position="413"/>
    </location>
</feature>
<protein>
    <submittedName>
        <fullName evidence="2">Uncharacterized protein</fullName>
    </submittedName>
</protein>
<feature type="compositionally biased region" description="Basic and acidic residues" evidence="1">
    <location>
        <begin position="431"/>
        <end position="454"/>
    </location>
</feature>
<feature type="region of interest" description="Disordered" evidence="1">
    <location>
        <begin position="143"/>
        <end position="455"/>
    </location>
</feature>
<feature type="region of interest" description="Disordered" evidence="1">
    <location>
        <begin position="50"/>
        <end position="127"/>
    </location>
</feature>
<keyword evidence="3" id="KW-1185">Reference proteome</keyword>
<organism evidence="2 3">
    <name type="scientific">Mortierella hygrophila</name>
    <dbReference type="NCBI Taxonomy" id="979708"/>
    <lineage>
        <taxon>Eukaryota</taxon>
        <taxon>Fungi</taxon>
        <taxon>Fungi incertae sedis</taxon>
        <taxon>Mucoromycota</taxon>
        <taxon>Mortierellomycotina</taxon>
        <taxon>Mortierellomycetes</taxon>
        <taxon>Mortierellales</taxon>
        <taxon>Mortierellaceae</taxon>
        <taxon>Mortierella</taxon>
    </lineage>
</organism>
<evidence type="ECO:0000256" key="1">
    <source>
        <dbReference type="SAM" id="MobiDB-lite"/>
    </source>
</evidence>
<feature type="compositionally biased region" description="Pro residues" evidence="1">
    <location>
        <begin position="193"/>
        <end position="219"/>
    </location>
</feature>
<sequence>MDTDKVSAAMGNYMLQGWAMLNDGCPDCNTPLMRNREATSQICVNCQLNPPVDPEEVSTTTTTTTETTTPVPASSPAQATTLPPPPPAVTVAAMTTPAPTSALPSLPSTPAPGPFRPPSPQNHRSSTLDPMLEARRALRPVGARSIGGAPPQPPSTPPPRATTPLPMPPGTPPPPPTGAKTTSGPLSLKPANIPRPPGPPPPAPSIAPPALPLSPPPPAGTLLPTLVPRDIKRSPQSSVILSGPILPPSTPPPPPPSAITSGPLPSPPTGPVPPIAAESVATEVSEPAATTAPQQDQETAAADTTTTNATTIEEPVEEQEQHSEEIESEVTVEAFEVDEPDADTQSLLEIEQPTETAQEQPQEPVQEQEQPPVQTQEQEEKQEDEQQQQQEATQEQPLEQAQEAEDEDDDVDDGDKTGVESDDDFEDAEEEVFKPSEDEVKERESKREQSERASRLIGQKMLQGWAMLQDPCPNPSCHGVPLLRNREKKEYCVVCDNYFQREQDLEHGKYTIVAPEPVSAPLPPLPPAPTSLPPPPQTPSPALPPQHQAVTSVTSPNIRASSPLASPSFGRSRRDSAGRVSGSIILPPAAPMPSSLASASQQILGKHLSEDLDKLASEDEETRKHIQIIRKGGEYSSRSLPPVPSGPAPPAGSRPTSTYSTSSEYHPSEGERPELKNIRPPRYNNPNYHANGTSHLHQQQQQHASMNGTGSEQQQQLHNGPAPPPPAPLSPEVQALVAATHKTMATILVKLEAYRLALEVAESPKECQALTAQIKGLMECLKACRETL</sequence>
<feature type="compositionally biased region" description="Low complexity" evidence="1">
    <location>
        <begin position="286"/>
        <end position="313"/>
    </location>
</feature>
<dbReference type="InterPro" id="IPR051888">
    <property type="entry name" value="UPF0148_domain"/>
</dbReference>
<feature type="compositionally biased region" description="Pro residues" evidence="1">
    <location>
        <begin position="641"/>
        <end position="652"/>
    </location>
</feature>
<accession>A0A9P6F0D9</accession>
<feature type="region of interest" description="Disordered" evidence="1">
    <location>
        <begin position="628"/>
        <end position="730"/>
    </location>
</feature>
<feature type="compositionally biased region" description="Pro residues" evidence="1">
    <location>
        <begin position="518"/>
        <end position="544"/>
    </location>
</feature>
<evidence type="ECO:0000313" key="3">
    <source>
        <dbReference type="Proteomes" id="UP000723463"/>
    </source>
</evidence>
<feature type="region of interest" description="Disordered" evidence="1">
    <location>
        <begin position="518"/>
        <end position="602"/>
    </location>
</feature>
<reference evidence="2" key="1">
    <citation type="journal article" date="2020" name="Fungal Divers.">
        <title>Resolving the Mortierellaceae phylogeny through synthesis of multi-gene phylogenetics and phylogenomics.</title>
        <authorList>
            <person name="Vandepol N."/>
            <person name="Liber J."/>
            <person name="Desiro A."/>
            <person name="Na H."/>
            <person name="Kennedy M."/>
            <person name="Barry K."/>
            <person name="Grigoriev I.V."/>
            <person name="Miller A.N."/>
            <person name="O'Donnell K."/>
            <person name="Stajich J.E."/>
            <person name="Bonito G."/>
        </authorList>
    </citation>
    <scope>NUCLEOTIDE SEQUENCE</scope>
    <source>
        <strain evidence="2">NRRL 2591</strain>
    </source>
</reference>
<feature type="compositionally biased region" description="Basic and acidic residues" evidence="1">
    <location>
        <begin position="666"/>
        <end position="677"/>
    </location>
</feature>
<dbReference type="InterPro" id="IPR009563">
    <property type="entry name" value="SSSCA1"/>
</dbReference>
<feature type="compositionally biased region" description="Low complexity" evidence="1">
    <location>
        <begin position="57"/>
        <end position="81"/>
    </location>
</feature>
<feature type="compositionally biased region" description="Polar residues" evidence="1">
    <location>
        <begin position="548"/>
        <end position="565"/>
    </location>
</feature>
<feature type="compositionally biased region" description="Acidic residues" evidence="1">
    <location>
        <begin position="326"/>
        <end position="342"/>
    </location>
</feature>
<feature type="compositionally biased region" description="Pro residues" evidence="1">
    <location>
        <begin position="264"/>
        <end position="274"/>
    </location>
</feature>
<feature type="compositionally biased region" description="Low complexity" evidence="1">
    <location>
        <begin position="387"/>
        <end position="401"/>
    </location>
</feature>
<feature type="compositionally biased region" description="Low complexity" evidence="1">
    <location>
        <begin position="89"/>
        <end position="106"/>
    </location>
</feature>
<feature type="compositionally biased region" description="Pro residues" evidence="1">
    <location>
        <begin position="107"/>
        <end position="120"/>
    </location>
</feature>
<dbReference type="PANTHER" id="PTHR16537:SF1">
    <property type="entry name" value="PROTEIN ZNRD2"/>
    <property type="match status" value="1"/>
</dbReference>